<evidence type="ECO:0000313" key="2">
    <source>
        <dbReference type="Proteomes" id="UP001595818"/>
    </source>
</evidence>
<reference evidence="2" key="1">
    <citation type="journal article" date="2019" name="Int. J. Syst. Evol. Microbiol.">
        <title>The Global Catalogue of Microorganisms (GCM) 10K type strain sequencing project: providing services to taxonomists for standard genome sequencing and annotation.</title>
        <authorList>
            <consortium name="The Broad Institute Genomics Platform"/>
            <consortium name="The Broad Institute Genome Sequencing Center for Infectious Disease"/>
            <person name="Wu L."/>
            <person name="Ma J."/>
        </authorList>
    </citation>
    <scope>NUCLEOTIDE SEQUENCE [LARGE SCALE GENOMIC DNA]</scope>
    <source>
        <strain evidence="2">CGMCC 4.7466</strain>
    </source>
</reference>
<keyword evidence="1" id="KW-0449">Lipoprotein</keyword>
<sequence>MKLPLNLGITVMLLLGCTSESPTTFLGKNPVTVKFEKSYNLDGAIIPLEILGTQNIYILDSLLAITTPQRDTLYHLVSLPGFKQKKSFIRKGGGPNEFESALRPLAVEKKGDDLLISFYHRARQGIFHFNLTQSWLHDIDIFQDTIKLEKLNEIYRAYNIDNESIFVDNLDFLNLNQLYAVYQWKNQYITRLDTAVVSGLSDQKDSYLMASTTIFDKSKRKYAGGMMFMDQLNIYDIENPEKSIAITSSSSPESLSDASRTIMPLKKEYYVDLRAGNGFLFGLYANQNRKAWAMGDTPAEIHVLDWDGNALCKLTTKEKLIHICIDPVNHTLYGLAEKDEIYSYNLNIVPELAN</sequence>
<accession>A0ABV9SXS6</accession>
<evidence type="ECO:0000313" key="1">
    <source>
        <dbReference type="EMBL" id="MFC4871159.1"/>
    </source>
</evidence>
<organism evidence="1 2">
    <name type="scientific">Negadavirga shengliensis</name>
    <dbReference type="NCBI Taxonomy" id="1389218"/>
    <lineage>
        <taxon>Bacteria</taxon>
        <taxon>Pseudomonadati</taxon>
        <taxon>Bacteroidota</taxon>
        <taxon>Cytophagia</taxon>
        <taxon>Cytophagales</taxon>
        <taxon>Cyclobacteriaceae</taxon>
        <taxon>Negadavirga</taxon>
    </lineage>
</organism>
<dbReference type="RefSeq" id="WP_377062376.1">
    <property type="nucleotide sequence ID" value="NZ_JBHSJJ010000003.1"/>
</dbReference>
<dbReference type="EMBL" id="JBHSJJ010000003">
    <property type="protein sequence ID" value="MFC4871159.1"/>
    <property type="molecule type" value="Genomic_DNA"/>
</dbReference>
<dbReference type="PROSITE" id="PS51257">
    <property type="entry name" value="PROKAR_LIPOPROTEIN"/>
    <property type="match status" value="1"/>
</dbReference>
<proteinExistence type="predicted"/>
<comment type="caution">
    <text evidence="1">The sequence shown here is derived from an EMBL/GenBank/DDBJ whole genome shotgun (WGS) entry which is preliminary data.</text>
</comment>
<name>A0ABV9SXS6_9BACT</name>
<dbReference type="Pfam" id="PF15869">
    <property type="entry name" value="TolB_like"/>
    <property type="match status" value="1"/>
</dbReference>
<dbReference type="Proteomes" id="UP001595818">
    <property type="component" value="Unassembled WGS sequence"/>
</dbReference>
<gene>
    <name evidence="1" type="ORF">ACFPFU_05635</name>
</gene>
<keyword evidence="2" id="KW-1185">Reference proteome</keyword>
<protein>
    <submittedName>
        <fullName evidence="1">BF3164 family lipoprotein</fullName>
    </submittedName>
</protein>